<name>A0ABT2ET47_9BACT</name>
<protein>
    <recommendedName>
        <fullName evidence="5">Copper transporter</fullName>
    </recommendedName>
</protein>
<proteinExistence type="predicted"/>
<keyword evidence="2" id="KW-1133">Transmembrane helix</keyword>
<dbReference type="RefSeq" id="WP_259097324.1">
    <property type="nucleotide sequence ID" value="NZ_CP130454.1"/>
</dbReference>
<reference evidence="3 4" key="1">
    <citation type="submission" date="2022-08" db="EMBL/GenBank/DDBJ databases">
        <title>Bacterial and archaeal communities from various locations to study Microbial Dark Matter (Phase II).</title>
        <authorList>
            <person name="Stepanauskas R."/>
        </authorList>
    </citation>
    <scope>NUCLEOTIDE SEQUENCE [LARGE SCALE GENOMIC DNA]</scope>
    <source>
        <strain evidence="3 4">PD1</strain>
    </source>
</reference>
<evidence type="ECO:0000256" key="1">
    <source>
        <dbReference type="SAM" id="Coils"/>
    </source>
</evidence>
<evidence type="ECO:0000256" key="2">
    <source>
        <dbReference type="SAM" id="Phobius"/>
    </source>
</evidence>
<evidence type="ECO:0008006" key="5">
    <source>
        <dbReference type="Google" id="ProtNLM"/>
    </source>
</evidence>
<keyword evidence="2" id="KW-0812">Transmembrane</keyword>
<evidence type="ECO:0000313" key="4">
    <source>
        <dbReference type="Proteomes" id="UP001204798"/>
    </source>
</evidence>
<dbReference type="Pfam" id="PF11382">
    <property type="entry name" value="MctB"/>
    <property type="match status" value="1"/>
</dbReference>
<gene>
    <name evidence="3" type="ORF">M2350_002470</name>
</gene>
<dbReference type="EMBL" id="JANUCP010000004">
    <property type="protein sequence ID" value="MCS3920053.1"/>
    <property type="molecule type" value="Genomic_DNA"/>
</dbReference>
<keyword evidence="1" id="KW-0175">Coiled coil</keyword>
<keyword evidence="4" id="KW-1185">Reference proteome</keyword>
<keyword evidence="2" id="KW-0472">Membrane</keyword>
<dbReference type="InterPro" id="IPR021522">
    <property type="entry name" value="MctB"/>
</dbReference>
<dbReference type="Proteomes" id="UP001204798">
    <property type="component" value="Unassembled WGS sequence"/>
</dbReference>
<accession>A0ABT2ET47</accession>
<evidence type="ECO:0000313" key="3">
    <source>
        <dbReference type="EMBL" id="MCS3920053.1"/>
    </source>
</evidence>
<feature type="transmembrane region" description="Helical" evidence="2">
    <location>
        <begin position="6"/>
        <end position="28"/>
    </location>
</feature>
<sequence length="311" mass="34463">MVDIRLYIGTLIAVLVFFGLGVLVGIGITREPRAEQLYQRIERQLQRYREETARELKKRDEQIRQLDSELAALKLKLRANEQFVEKLAPSLVRNSLIFRNIALVLTTPDTDGELVARVQAFLEKAGAKVPLSLTLVPEAIQSADAISWRKVAQSLGIVVGDADDEAVKSGVWKRVALLIRYGDLQNNWQALSKAGWVRINGNTQTPIGSVVLICPGQNQQDIVQGKSVILPFVKALDNVGVRVVVTSSMASAEVLALFQTDELPTVDHIDTPLGLLSLVAALIGHQDHYGFGETARRPFPEPEWFVQQNQQ</sequence>
<comment type="caution">
    <text evidence="3">The sequence shown here is derived from an EMBL/GenBank/DDBJ whole genome shotgun (WGS) entry which is preliminary data.</text>
</comment>
<organism evidence="3 4">
    <name type="scientific">Candidatus Fervidibacter sacchari</name>
    <dbReference type="NCBI Taxonomy" id="1448929"/>
    <lineage>
        <taxon>Bacteria</taxon>
        <taxon>Candidatus Fervidibacterota</taxon>
        <taxon>Candidatus Fervidibacter</taxon>
    </lineage>
</organism>
<feature type="coiled-coil region" evidence="1">
    <location>
        <begin position="31"/>
        <end position="76"/>
    </location>
</feature>